<dbReference type="EMBL" id="JBHUCO010000082">
    <property type="protein sequence ID" value="MFD1524360.1"/>
    <property type="molecule type" value="Genomic_DNA"/>
</dbReference>
<name>A0ABW4FE58_9PSEU</name>
<dbReference type="RefSeq" id="WP_344717454.1">
    <property type="nucleotide sequence ID" value="NZ_BAAAUS010000001.1"/>
</dbReference>
<keyword evidence="2" id="KW-1185">Reference proteome</keyword>
<proteinExistence type="predicted"/>
<organism evidence="1 2">
    <name type="scientific">Pseudonocardia yunnanensis</name>
    <dbReference type="NCBI Taxonomy" id="58107"/>
    <lineage>
        <taxon>Bacteria</taxon>
        <taxon>Bacillati</taxon>
        <taxon>Actinomycetota</taxon>
        <taxon>Actinomycetes</taxon>
        <taxon>Pseudonocardiales</taxon>
        <taxon>Pseudonocardiaceae</taxon>
        <taxon>Pseudonocardia</taxon>
    </lineage>
</organism>
<evidence type="ECO:0000313" key="2">
    <source>
        <dbReference type="Proteomes" id="UP001597114"/>
    </source>
</evidence>
<sequence>MRFTLLRAPGPDIGAAAITTAAQVADALIGGMAASLAIAALFIFAFPQQDESEETRTLASRQIGSFLRSESDSTREWLIRARTGIYFRARTLGWLGEASTRNNRDIRIRITLLDVRDPDVVRRHLQYRNSAATGVWDVRRVVLETCATVLACIVALERYPRLRIEPALKPDVWVVSLDLSSQHVLVCGPNTGHPAIVHSSSSAFYDSFRGEFETSFALATRLDLSVATTHRFESAEHVRRALDDIGLGSAVEGVDECMQIVAMIQAPERSNQY</sequence>
<comment type="caution">
    <text evidence="1">The sequence shown here is derived from an EMBL/GenBank/DDBJ whole genome shotgun (WGS) entry which is preliminary data.</text>
</comment>
<evidence type="ECO:0000313" key="1">
    <source>
        <dbReference type="EMBL" id="MFD1524360.1"/>
    </source>
</evidence>
<accession>A0ABW4FE58</accession>
<reference evidence="2" key="1">
    <citation type="journal article" date="2019" name="Int. J. Syst. Evol. Microbiol.">
        <title>The Global Catalogue of Microorganisms (GCM) 10K type strain sequencing project: providing services to taxonomists for standard genome sequencing and annotation.</title>
        <authorList>
            <consortium name="The Broad Institute Genomics Platform"/>
            <consortium name="The Broad Institute Genome Sequencing Center for Infectious Disease"/>
            <person name="Wu L."/>
            <person name="Ma J."/>
        </authorList>
    </citation>
    <scope>NUCLEOTIDE SEQUENCE [LARGE SCALE GENOMIC DNA]</scope>
    <source>
        <strain evidence="2">CCM 7043</strain>
    </source>
</reference>
<gene>
    <name evidence="1" type="ORF">ACFSJD_43220</name>
</gene>
<protein>
    <submittedName>
        <fullName evidence="1">Uncharacterized protein</fullName>
    </submittedName>
</protein>
<dbReference type="Proteomes" id="UP001597114">
    <property type="component" value="Unassembled WGS sequence"/>
</dbReference>